<protein>
    <submittedName>
        <fullName evidence="9">Cystathionine beta-synthase</fullName>
    </submittedName>
</protein>
<evidence type="ECO:0000256" key="5">
    <source>
        <dbReference type="ARBA" id="ARBA00023004"/>
    </source>
</evidence>
<keyword evidence="5 6" id="KW-0408">Iron</keyword>
<evidence type="ECO:0000313" key="10">
    <source>
        <dbReference type="Proteomes" id="UP000603912"/>
    </source>
</evidence>
<accession>A0A917IAA0</accession>
<dbReference type="InterPro" id="IPR050597">
    <property type="entry name" value="Cytochrome_c_Oxidase_Subunit"/>
</dbReference>
<feature type="chain" id="PRO_5037779180" evidence="7">
    <location>
        <begin position="27"/>
        <end position="195"/>
    </location>
</feature>
<keyword evidence="4" id="KW-0249">Electron transport</keyword>
<evidence type="ECO:0000259" key="8">
    <source>
        <dbReference type="PROSITE" id="PS51007"/>
    </source>
</evidence>
<proteinExistence type="predicted"/>
<dbReference type="SUPFAM" id="SSF46626">
    <property type="entry name" value="Cytochrome c"/>
    <property type="match status" value="2"/>
</dbReference>
<keyword evidence="10" id="KW-1185">Reference proteome</keyword>
<dbReference type="PROSITE" id="PS51007">
    <property type="entry name" value="CYTC"/>
    <property type="match status" value="2"/>
</dbReference>
<dbReference type="Gene3D" id="1.10.760.10">
    <property type="entry name" value="Cytochrome c-like domain"/>
    <property type="match status" value="2"/>
</dbReference>
<feature type="domain" description="Cytochrome c" evidence="8">
    <location>
        <begin position="116"/>
        <end position="195"/>
    </location>
</feature>
<dbReference type="RefSeq" id="WP_188518807.1">
    <property type="nucleotide sequence ID" value="NZ_BMES01000002.1"/>
</dbReference>
<reference evidence="9" key="2">
    <citation type="submission" date="2020-09" db="EMBL/GenBank/DDBJ databases">
        <authorList>
            <person name="Sun Q."/>
            <person name="Zhou Y."/>
        </authorList>
    </citation>
    <scope>NUCLEOTIDE SEQUENCE</scope>
    <source>
        <strain evidence="9">CGMCC 1.12214</strain>
    </source>
</reference>
<evidence type="ECO:0000313" key="9">
    <source>
        <dbReference type="EMBL" id="GGH25690.1"/>
    </source>
</evidence>
<feature type="domain" description="Cytochrome c" evidence="8">
    <location>
        <begin position="7"/>
        <end position="104"/>
    </location>
</feature>
<evidence type="ECO:0000256" key="7">
    <source>
        <dbReference type="SAM" id="SignalP"/>
    </source>
</evidence>
<dbReference type="InterPro" id="IPR009056">
    <property type="entry name" value="Cyt_c-like_dom"/>
</dbReference>
<dbReference type="GO" id="GO:0009055">
    <property type="term" value="F:electron transfer activity"/>
    <property type="evidence" value="ECO:0007669"/>
    <property type="project" value="InterPro"/>
</dbReference>
<dbReference type="AlphaFoldDB" id="A0A917IAA0"/>
<dbReference type="GO" id="GO:0020037">
    <property type="term" value="F:heme binding"/>
    <property type="evidence" value="ECO:0007669"/>
    <property type="project" value="InterPro"/>
</dbReference>
<keyword evidence="7" id="KW-0732">Signal</keyword>
<keyword evidence="2 6" id="KW-0349">Heme</keyword>
<dbReference type="Pfam" id="PF13442">
    <property type="entry name" value="Cytochrome_CBB3"/>
    <property type="match status" value="1"/>
</dbReference>
<dbReference type="PANTHER" id="PTHR33751:SF9">
    <property type="entry name" value="CYTOCHROME C4"/>
    <property type="match status" value="1"/>
</dbReference>
<dbReference type="PROSITE" id="PS51257">
    <property type="entry name" value="PROKAR_LIPOPROTEIN"/>
    <property type="match status" value="1"/>
</dbReference>
<evidence type="ECO:0000256" key="2">
    <source>
        <dbReference type="ARBA" id="ARBA00022617"/>
    </source>
</evidence>
<reference evidence="9" key="1">
    <citation type="journal article" date="2014" name="Int. J. Syst. Evol. Microbiol.">
        <title>Complete genome sequence of Corynebacterium casei LMG S-19264T (=DSM 44701T), isolated from a smear-ripened cheese.</title>
        <authorList>
            <consortium name="US DOE Joint Genome Institute (JGI-PGF)"/>
            <person name="Walter F."/>
            <person name="Albersmeier A."/>
            <person name="Kalinowski J."/>
            <person name="Ruckert C."/>
        </authorList>
    </citation>
    <scope>NUCLEOTIDE SEQUENCE</scope>
    <source>
        <strain evidence="9">CGMCC 1.12214</strain>
    </source>
</reference>
<dbReference type="PANTHER" id="PTHR33751">
    <property type="entry name" value="CBB3-TYPE CYTOCHROME C OXIDASE SUBUNIT FIXP"/>
    <property type="match status" value="1"/>
</dbReference>
<dbReference type="GO" id="GO:0046872">
    <property type="term" value="F:metal ion binding"/>
    <property type="evidence" value="ECO:0007669"/>
    <property type="project" value="UniProtKB-KW"/>
</dbReference>
<evidence type="ECO:0000256" key="4">
    <source>
        <dbReference type="ARBA" id="ARBA00022982"/>
    </source>
</evidence>
<feature type="signal peptide" evidence="7">
    <location>
        <begin position="1"/>
        <end position="26"/>
    </location>
</feature>
<evidence type="ECO:0000256" key="3">
    <source>
        <dbReference type="ARBA" id="ARBA00022723"/>
    </source>
</evidence>
<sequence>MTSGKARTTAALSAFFACALTSVAFSQTASIDEKAQTCLQCHGEQGKAIDPSYPSIWGQHQGYLYLQLRDFKLGNRKNEIMNGIAQDLSREDMMALAEYFSQKTWVNLNQPRASEADVKRSETAIVSGQCGACHGADGVGAGTTPRINGQSHDYLLKTMEDFRAKVRTNNPWMSDILGTLQPEDLQALANYYAGK</sequence>
<name>A0A917IAA0_9HYPH</name>
<keyword evidence="1" id="KW-0813">Transport</keyword>
<organism evidence="9 10">
    <name type="scientific">Alsobacter metallidurans</name>
    <dbReference type="NCBI Taxonomy" id="340221"/>
    <lineage>
        <taxon>Bacteria</taxon>
        <taxon>Pseudomonadati</taxon>
        <taxon>Pseudomonadota</taxon>
        <taxon>Alphaproteobacteria</taxon>
        <taxon>Hyphomicrobiales</taxon>
        <taxon>Alsobacteraceae</taxon>
        <taxon>Alsobacter</taxon>
    </lineage>
</organism>
<dbReference type="EMBL" id="BMES01000002">
    <property type="protein sequence ID" value="GGH25690.1"/>
    <property type="molecule type" value="Genomic_DNA"/>
</dbReference>
<evidence type="ECO:0000256" key="1">
    <source>
        <dbReference type="ARBA" id="ARBA00022448"/>
    </source>
</evidence>
<evidence type="ECO:0000256" key="6">
    <source>
        <dbReference type="PROSITE-ProRule" id="PRU00433"/>
    </source>
</evidence>
<gene>
    <name evidence="9" type="ORF">GCM10007036_32960</name>
</gene>
<dbReference type="Proteomes" id="UP000603912">
    <property type="component" value="Unassembled WGS sequence"/>
</dbReference>
<dbReference type="InterPro" id="IPR036909">
    <property type="entry name" value="Cyt_c-like_dom_sf"/>
</dbReference>
<keyword evidence="3 6" id="KW-0479">Metal-binding</keyword>
<comment type="caution">
    <text evidence="9">The sequence shown here is derived from an EMBL/GenBank/DDBJ whole genome shotgun (WGS) entry which is preliminary data.</text>
</comment>